<evidence type="ECO:0000256" key="5">
    <source>
        <dbReference type="SAM" id="MobiDB-lite"/>
    </source>
</evidence>
<comment type="caution">
    <text evidence="6">The sequence shown here is derived from an EMBL/GenBank/DDBJ whole genome shotgun (WGS) entry which is preliminary data.</text>
</comment>
<evidence type="ECO:0000256" key="3">
    <source>
        <dbReference type="ARBA" id="ARBA00023242"/>
    </source>
</evidence>
<keyword evidence="7" id="KW-1185">Reference proteome</keyword>
<feature type="region of interest" description="Disordered" evidence="5">
    <location>
        <begin position="145"/>
        <end position="207"/>
    </location>
</feature>
<dbReference type="GO" id="GO:0006383">
    <property type="term" value="P:transcription by RNA polymerase III"/>
    <property type="evidence" value="ECO:0007669"/>
    <property type="project" value="UniProtKB-UniRule"/>
</dbReference>
<feature type="compositionally biased region" description="Acidic residues" evidence="5">
    <location>
        <begin position="151"/>
        <end position="183"/>
    </location>
</feature>
<keyword evidence="3 4" id="KW-0539">Nucleus</keyword>
<organism evidence="6 7">
    <name type="scientific">Paralvinella palmiformis</name>
    <dbReference type="NCBI Taxonomy" id="53620"/>
    <lineage>
        <taxon>Eukaryota</taxon>
        <taxon>Metazoa</taxon>
        <taxon>Spiralia</taxon>
        <taxon>Lophotrochozoa</taxon>
        <taxon>Annelida</taxon>
        <taxon>Polychaeta</taxon>
        <taxon>Sedentaria</taxon>
        <taxon>Canalipalpata</taxon>
        <taxon>Terebellida</taxon>
        <taxon>Terebelliformia</taxon>
        <taxon>Alvinellidae</taxon>
        <taxon>Paralvinella</taxon>
    </lineage>
</organism>
<dbReference type="Pfam" id="PF11705">
    <property type="entry name" value="RNA_pol_3_Rpc31"/>
    <property type="match status" value="1"/>
</dbReference>
<name>A0AAD9JEP5_9ANNE</name>
<sequence length="207" mass="24269">MAGRGGRGRGRGKNISFNVESLGFGRGEALPTPILQPPPTYPVPQFKCLPLVTSEEQDYLITLKHDLRMAMQDSPYYIKPQQKKCDIERYSDKYHVSKHDKWQPDWQRLPLELQQKKKKLIKKTQVVKKQQTVDISEKLKVLEEKEVRGDEEVEVEEEEEEKKPEEGEELEEYDESDLEEETDYNLTYFDNGENDEEDDDLDEGPIY</sequence>
<comment type="similarity">
    <text evidence="2 4">Belongs to the eukaryotic RPC7 RNA polymerase subunit family.</text>
</comment>
<feature type="compositionally biased region" description="Acidic residues" evidence="5">
    <location>
        <begin position="192"/>
        <end position="207"/>
    </location>
</feature>
<accession>A0AAD9JEP5</accession>
<gene>
    <name evidence="6" type="ORF">LSH36_352g03031</name>
</gene>
<evidence type="ECO:0000256" key="4">
    <source>
        <dbReference type="PIRNR" id="PIRNR000777"/>
    </source>
</evidence>
<reference evidence="6" key="1">
    <citation type="journal article" date="2023" name="Mol. Biol. Evol.">
        <title>Third-Generation Sequencing Reveals the Adaptive Role of the Epigenome in Three Deep-Sea Polychaetes.</title>
        <authorList>
            <person name="Perez M."/>
            <person name="Aroh O."/>
            <person name="Sun Y."/>
            <person name="Lan Y."/>
            <person name="Juniper S.K."/>
            <person name="Young C.R."/>
            <person name="Angers B."/>
            <person name="Qian P.Y."/>
        </authorList>
    </citation>
    <scope>NUCLEOTIDE SEQUENCE</scope>
    <source>
        <strain evidence="6">P08H-3</strain>
    </source>
</reference>
<proteinExistence type="inferred from homology"/>
<dbReference type="AlphaFoldDB" id="A0AAD9JEP5"/>
<evidence type="ECO:0000256" key="1">
    <source>
        <dbReference type="ARBA" id="ARBA00004123"/>
    </source>
</evidence>
<comment type="subunit">
    <text evidence="4">Component of the RNA polymerase III (Pol III) complex.</text>
</comment>
<dbReference type="EMBL" id="JAODUP010000352">
    <property type="protein sequence ID" value="KAK2151773.1"/>
    <property type="molecule type" value="Genomic_DNA"/>
</dbReference>
<evidence type="ECO:0000256" key="2">
    <source>
        <dbReference type="ARBA" id="ARBA00008352"/>
    </source>
</evidence>
<evidence type="ECO:0000313" key="7">
    <source>
        <dbReference type="Proteomes" id="UP001208570"/>
    </source>
</evidence>
<dbReference type="PANTHER" id="PTHR15367:SF2">
    <property type="entry name" value="DNA-DIRECTED RNA POLYMERASE III SUBUNIT"/>
    <property type="match status" value="1"/>
</dbReference>
<dbReference type="Proteomes" id="UP001208570">
    <property type="component" value="Unassembled WGS sequence"/>
</dbReference>
<protein>
    <recommendedName>
        <fullName evidence="4">DNA-directed RNA polymerase III subunit</fullName>
    </recommendedName>
</protein>
<comment type="function">
    <text evidence="4">DNA-dependent RNA polymerase catalyzes the transcription of DNA into RNA using the four ribonucleoside triphosphates as substrates. Specific peripheric component of RNA polymerase III which synthesizes small RNAs, such as 5S rRNA and tRNAs.</text>
</comment>
<comment type="subcellular location">
    <subcellularLocation>
        <location evidence="1 4">Nucleus</location>
    </subcellularLocation>
</comment>
<dbReference type="InterPro" id="IPR024661">
    <property type="entry name" value="RNA_pol_III_Rpc31"/>
</dbReference>
<dbReference type="PANTHER" id="PTHR15367">
    <property type="entry name" value="DNA-DIRECTED RNA POLYMERASE III"/>
    <property type="match status" value="1"/>
</dbReference>
<dbReference type="PIRSF" id="PIRSF000777">
    <property type="entry name" value="RNA_polIII_C31"/>
    <property type="match status" value="1"/>
</dbReference>
<evidence type="ECO:0000313" key="6">
    <source>
        <dbReference type="EMBL" id="KAK2151773.1"/>
    </source>
</evidence>
<dbReference type="GO" id="GO:0005666">
    <property type="term" value="C:RNA polymerase III complex"/>
    <property type="evidence" value="ECO:0007669"/>
    <property type="project" value="UniProtKB-UniRule"/>
</dbReference>